<organism evidence="10 11">
    <name type="scientific">Marasmiellus scandens</name>
    <dbReference type="NCBI Taxonomy" id="2682957"/>
    <lineage>
        <taxon>Eukaryota</taxon>
        <taxon>Fungi</taxon>
        <taxon>Dikarya</taxon>
        <taxon>Basidiomycota</taxon>
        <taxon>Agaricomycotina</taxon>
        <taxon>Agaricomycetes</taxon>
        <taxon>Agaricomycetidae</taxon>
        <taxon>Agaricales</taxon>
        <taxon>Marasmiineae</taxon>
        <taxon>Omphalotaceae</taxon>
        <taxon>Marasmiellus</taxon>
    </lineage>
</organism>
<gene>
    <name evidence="10" type="ORF">VKT23_007657</name>
</gene>
<evidence type="ECO:0000256" key="5">
    <source>
        <dbReference type="ARBA" id="ARBA00022989"/>
    </source>
</evidence>
<feature type="transmembrane region" description="Helical" evidence="8">
    <location>
        <begin position="425"/>
        <end position="447"/>
    </location>
</feature>
<proteinExistence type="inferred from homology"/>
<dbReference type="Gene3D" id="1.20.1250.20">
    <property type="entry name" value="MFS general substrate transporter like domains"/>
    <property type="match status" value="2"/>
</dbReference>
<keyword evidence="6 8" id="KW-0472">Membrane</keyword>
<dbReference type="InterPro" id="IPR051788">
    <property type="entry name" value="MFS_Transporter"/>
</dbReference>
<dbReference type="PANTHER" id="PTHR23514:SF3">
    <property type="entry name" value="BYPASS OF STOP CODON PROTEIN 6"/>
    <property type="match status" value="1"/>
</dbReference>
<dbReference type="SUPFAM" id="SSF103473">
    <property type="entry name" value="MFS general substrate transporter"/>
    <property type="match status" value="1"/>
</dbReference>
<feature type="domain" description="Major facilitator superfamily (MFS) profile" evidence="9">
    <location>
        <begin position="100"/>
        <end position="511"/>
    </location>
</feature>
<name>A0ABR1JLF3_9AGAR</name>
<dbReference type="InterPro" id="IPR011701">
    <property type="entry name" value="MFS"/>
</dbReference>
<feature type="transmembrane region" description="Helical" evidence="8">
    <location>
        <begin position="186"/>
        <end position="203"/>
    </location>
</feature>
<feature type="compositionally biased region" description="Low complexity" evidence="7">
    <location>
        <begin position="70"/>
        <end position="84"/>
    </location>
</feature>
<evidence type="ECO:0000256" key="7">
    <source>
        <dbReference type="SAM" id="MobiDB-lite"/>
    </source>
</evidence>
<comment type="caution">
    <text evidence="10">The sequence shown here is derived from an EMBL/GenBank/DDBJ whole genome shotgun (WGS) entry which is preliminary data.</text>
</comment>
<evidence type="ECO:0000256" key="1">
    <source>
        <dbReference type="ARBA" id="ARBA00004127"/>
    </source>
</evidence>
<feature type="region of interest" description="Disordered" evidence="7">
    <location>
        <begin position="26"/>
        <end position="89"/>
    </location>
</feature>
<dbReference type="Pfam" id="PF07690">
    <property type="entry name" value="MFS_1"/>
    <property type="match status" value="1"/>
</dbReference>
<keyword evidence="3" id="KW-0813">Transport</keyword>
<evidence type="ECO:0000256" key="4">
    <source>
        <dbReference type="ARBA" id="ARBA00022692"/>
    </source>
</evidence>
<feature type="transmembrane region" description="Helical" evidence="8">
    <location>
        <begin position="223"/>
        <end position="240"/>
    </location>
</feature>
<feature type="compositionally biased region" description="Polar residues" evidence="7">
    <location>
        <begin position="35"/>
        <end position="47"/>
    </location>
</feature>
<comment type="similarity">
    <text evidence="2">Belongs to the major facilitator superfamily.</text>
</comment>
<dbReference type="InterPro" id="IPR020846">
    <property type="entry name" value="MFS_dom"/>
</dbReference>
<feature type="transmembrane region" description="Helical" evidence="8">
    <location>
        <begin position="337"/>
        <end position="361"/>
    </location>
</feature>
<evidence type="ECO:0000256" key="3">
    <source>
        <dbReference type="ARBA" id="ARBA00022448"/>
    </source>
</evidence>
<accession>A0ABR1JLF3</accession>
<evidence type="ECO:0000256" key="6">
    <source>
        <dbReference type="ARBA" id="ARBA00023136"/>
    </source>
</evidence>
<evidence type="ECO:0000259" key="9">
    <source>
        <dbReference type="PROSITE" id="PS50850"/>
    </source>
</evidence>
<sequence length="511" mass="55474">MTGTSPTTLSPTSTLHHDDLAVNAYDKEHIKRPTTLRTDTGDESLTATLRDESTSDDGNSPKEKMINDPTTPTTTEAAPSLTLENVENTENKTSPREWLYFGALLWSFLLLGWNDGSIGPLLPRIQGAYNVGYTIVSLLFVVNFIGYIIGAGINIWLNYKFGFGKIMVFGACFSVAAYAIQSSAPPFPVFILSFAFAGFGSALQGAQGNGFVGSLKKSKATKLMLLHAAYGLGAFCSPFLATHFSNLPRWSFHYLSSLTIAVINVGVQSLMFRFKRQEVLLREIGQHEELATATTTVANDVEKAQLNADSASASSAQVEGQNQNLYRQIFAIKAVHYLTAFALIYIGVECSVGSWIVTFIIRERHGGDSAGYISSGFFGGLMLGRVVLILVNKWVGEYLVVYFYMLLAIACEITIWVVPSIIENAIAVSIIGLLIGPIFPIIVGQAVRVLPPKLFTGAVGWITGVGVAGSAILPFITGLLATQYGIRSLQPFMVAMMGTMVCIWMLVPKRR</sequence>
<feature type="transmembrane region" description="Helical" evidence="8">
    <location>
        <begin position="373"/>
        <end position="391"/>
    </location>
</feature>
<feature type="transmembrane region" description="Helical" evidence="8">
    <location>
        <begin position="163"/>
        <end position="180"/>
    </location>
</feature>
<dbReference type="PROSITE" id="PS50850">
    <property type="entry name" value="MFS"/>
    <property type="match status" value="1"/>
</dbReference>
<dbReference type="PANTHER" id="PTHR23514">
    <property type="entry name" value="BYPASS OF STOP CODON PROTEIN 6"/>
    <property type="match status" value="1"/>
</dbReference>
<feature type="transmembrane region" description="Helical" evidence="8">
    <location>
        <begin position="252"/>
        <end position="272"/>
    </location>
</feature>
<keyword evidence="5 8" id="KW-1133">Transmembrane helix</keyword>
<dbReference type="Proteomes" id="UP001498398">
    <property type="component" value="Unassembled WGS sequence"/>
</dbReference>
<dbReference type="EMBL" id="JBANRG010000010">
    <property type="protein sequence ID" value="KAK7463071.1"/>
    <property type="molecule type" value="Genomic_DNA"/>
</dbReference>
<feature type="transmembrane region" description="Helical" evidence="8">
    <location>
        <begin position="454"/>
        <end position="476"/>
    </location>
</feature>
<reference evidence="10 11" key="1">
    <citation type="submission" date="2024-01" db="EMBL/GenBank/DDBJ databases">
        <title>A draft genome for the cacao thread blight pathogen Marasmiellus scandens.</title>
        <authorList>
            <person name="Baruah I.K."/>
            <person name="Leung J."/>
            <person name="Bukari Y."/>
            <person name="Amoako-Attah I."/>
            <person name="Meinhardt L.W."/>
            <person name="Bailey B.A."/>
            <person name="Cohen S.P."/>
        </authorList>
    </citation>
    <scope>NUCLEOTIDE SEQUENCE [LARGE SCALE GENOMIC DNA]</scope>
    <source>
        <strain evidence="10 11">GH-19</strain>
    </source>
</reference>
<evidence type="ECO:0000313" key="10">
    <source>
        <dbReference type="EMBL" id="KAK7463071.1"/>
    </source>
</evidence>
<feature type="transmembrane region" description="Helical" evidence="8">
    <location>
        <begin position="488"/>
        <end position="507"/>
    </location>
</feature>
<dbReference type="InterPro" id="IPR036259">
    <property type="entry name" value="MFS_trans_sf"/>
</dbReference>
<protein>
    <recommendedName>
        <fullName evidence="9">Major facilitator superfamily (MFS) profile domain-containing protein</fullName>
    </recommendedName>
</protein>
<feature type="compositionally biased region" description="Basic and acidic residues" evidence="7">
    <location>
        <begin position="49"/>
        <end position="66"/>
    </location>
</feature>
<feature type="transmembrane region" description="Helical" evidence="8">
    <location>
        <begin position="98"/>
        <end position="114"/>
    </location>
</feature>
<keyword evidence="4 8" id="KW-0812">Transmembrane</keyword>
<comment type="subcellular location">
    <subcellularLocation>
        <location evidence="1">Endomembrane system</location>
        <topology evidence="1">Multi-pass membrane protein</topology>
    </subcellularLocation>
</comment>
<feature type="transmembrane region" description="Helical" evidence="8">
    <location>
        <begin position="398"/>
        <end position="419"/>
    </location>
</feature>
<feature type="transmembrane region" description="Helical" evidence="8">
    <location>
        <begin position="134"/>
        <end position="156"/>
    </location>
</feature>
<keyword evidence="11" id="KW-1185">Reference proteome</keyword>
<evidence type="ECO:0000256" key="2">
    <source>
        <dbReference type="ARBA" id="ARBA00008335"/>
    </source>
</evidence>
<evidence type="ECO:0000256" key="8">
    <source>
        <dbReference type="SAM" id="Phobius"/>
    </source>
</evidence>
<evidence type="ECO:0000313" key="11">
    <source>
        <dbReference type="Proteomes" id="UP001498398"/>
    </source>
</evidence>